<dbReference type="Gene3D" id="1.10.10.160">
    <property type="match status" value="1"/>
</dbReference>
<keyword evidence="4 10" id="KW-0347">Helicase</keyword>
<evidence type="ECO:0000256" key="1">
    <source>
        <dbReference type="ARBA" id="ARBA00009922"/>
    </source>
</evidence>
<dbReference type="Gene3D" id="3.40.50.300">
    <property type="entry name" value="P-loop containing nucleotide triphosphate hydrolases"/>
    <property type="match status" value="4"/>
</dbReference>
<dbReference type="AlphaFoldDB" id="A0A931PVP7"/>
<accession>A0A931PVP7</accession>
<comment type="catalytic activity">
    <reaction evidence="7">
        <text>Couples ATP hydrolysis with the unwinding of duplex DNA by translocating in the 3'-5' direction.</text>
        <dbReference type="EC" id="5.6.2.4"/>
    </reaction>
</comment>
<dbReference type="PANTHER" id="PTHR11070:SF23">
    <property type="entry name" value="RECBCD ENZYME SUBUNIT RECB"/>
    <property type="match status" value="1"/>
</dbReference>
<name>A0A931PVP7_FIMGI</name>
<reference evidence="13" key="1">
    <citation type="submission" date="2020-07" db="EMBL/GenBank/DDBJ databases">
        <title>Huge and variable diversity of episymbiotic CPR bacteria and DPANN archaea in groundwater ecosystems.</title>
        <authorList>
            <person name="He C.Y."/>
            <person name="Keren R."/>
            <person name="Whittaker M."/>
            <person name="Farag I.F."/>
            <person name="Doudna J."/>
            <person name="Cate J.H.D."/>
            <person name="Banfield J.F."/>
        </authorList>
    </citation>
    <scope>NUCLEOTIDE SEQUENCE</scope>
    <source>
        <strain evidence="13">NC_groundwater_17_Pr7_B-0.1um_64_12</strain>
    </source>
</reference>
<comment type="caution">
    <text evidence="13">The sequence shown here is derived from an EMBL/GenBank/DDBJ whole genome shotgun (WGS) entry which is preliminary data.</text>
</comment>
<dbReference type="Pfam" id="PF00580">
    <property type="entry name" value="UvrD-helicase"/>
    <property type="match status" value="1"/>
</dbReference>
<comment type="catalytic activity">
    <reaction evidence="9">
        <text>ATP + H2O = ADP + phosphate + H(+)</text>
        <dbReference type="Rhea" id="RHEA:13065"/>
        <dbReference type="ChEBI" id="CHEBI:15377"/>
        <dbReference type="ChEBI" id="CHEBI:15378"/>
        <dbReference type="ChEBI" id="CHEBI:30616"/>
        <dbReference type="ChEBI" id="CHEBI:43474"/>
        <dbReference type="ChEBI" id="CHEBI:456216"/>
        <dbReference type="EC" id="5.6.2.4"/>
    </reaction>
</comment>
<dbReference type="EMBL" id="JACOSL010000011">
    <property type="protein sequence ID" value="MBI1755806.1"/>
    <property type="molecule type" value="Genomic_DNA"/>
</dbReference>
<dbReference type="GO" id="GO:0005524">
    <property type="term" value="F:ATP binding"/>
    <property type="evidence" value="ECO:0007669"/>
    <property type="project" value="UniProtKB-UniRule"/>
</dbReference>
<dbReference type="GO" id="GO:0000725">
    <property type="term" value="P:recombinational repair"/>
    <property type="evidence" value="ECO:0007669"/>
    <property type="project" value="TreeGrafter"/>
</dbReference>
<dbReference type="GO" id="GO:0009338">
    <property type="term" value="C:exodeoxyribonuclease V complex"/>
    <property type="evidence" value="ECO:0007669"/>
    <property type="project" value="TreeGrafter"/>
</dbReference>
<dbReference type="Pfam" id="PF13361">
    <property type="entry name" value="UvrD_C"/>
    <property type="match status" value="2"/>
</dbReference>
<evidence type="ECO:0000259" key="12">
    <source>
        <dbReference type="PROSITE" id="PS51217"/>
    </source>
</evidence>
<dbReference type="InterPro" id="IPR014016">
    <property type="entry name" value="UvrD-like_ATP-bd"/>
</dbReference>
<feature type="binding site" evidence="10">
    <location>
        <begin position="30"/>
        <end position="37"/>
    </location>
    <ligand>
        <name>ATP</name>
        <dbReference type="ChEBI" id="CHEBI:30616"/>
    </ligand>
</feature>
<evidence type="ECO:0000256" key="4">
    <source>
        <dbReference type="ARBA" id="ARBA00022806"/>
    </source>
</evidence>
<dbReference type="Proteomes" id="UP000727962">
    <property type="component" value="Unassembled WGS sequence"/>
</dbReference>
<feature type="domain" description="UvrD-like helicase ATP-binding" evidence="11">
    <location>
        <begin position="9"/>
        <end position="375"/>
    </location>
</feature>
<evidence type="ECO:0000256" key="2">
    <source>
        <dbReference type="ARBA" id="ARBA00022741"/>
    </source>
</evidence>
<organism evidence="13 14">
    <name type="scientific">Fimbriimonas ginsengisoli</name>
    <dbReference type="NCBI Taxonomy" id="1005039"/>
    <lineage>
        <taxon>Bacteria</taxon>
        <taxon>Bacillati</taxon>
        <taxon>Armatimonadota</taxon>
        <taxon>Fimbriimonadia</taxon>
        <taxon>Fimbriimonadales</taxon>
        <taxon>Fimbriimonadaceae</taxon>
        <taxon>Fimbriimonas</taxon>
    </lineage>
</organism>
<comment type="similarity">
    <text evidence="1">Belongs to the helicase family. UvrD subfamily.</text>
</comment>
<evidence type="ECO:0000256" key="9">
    <source>
        <dbReference type="ARBA" id="ARBA00048988"/>
    </source>
</evidence>
<dbReference type="InterPro" id="IPR027417">
    <property type="entry name" value="P-loop_NTPase"/>
</dbReference>
<dbReference type="PROSITE" id="PS51217">
    <property type="entry name" value="UVRD_HELICASE_CTER"/>
    <property type="match status" value="1"/>
</dbReference>
<evidence type="ECO:0000256" key="6">
    <source>
        <dbReference type="ARBA" id="ARBA00023235"/>
    </source>
</evidence>
<dbReference type="InterPro" id="IPR013986">
    <property type="entry name" value="DExx_box_DNA_helicase_dom_sf"/>
</dbReference>
<evidence type="ECO:0000313" key="14">
    <source>
        <dbReference type="Proteomes" id="UP000727962"/>
    </source>
</evidence>
<keyword evidence="2 10" id="KW-0547">Nucleotide-binding</keyword>
<evidence type="ECO:0000313" key="13">
    <source>
        <dbReference type="EMBL" id="MBI1755806.1"/>
    </source>
</evidence>
<protein>
    <recommendedName>
        <fullName evidence="8">DNA 3'-5' helicase</fullName>
        <ecNumber evidence="8">5.6.2.4</ecNumber>
    </recommendedName>
</protein>
<evidence type="ECO:0000259" key="11">
    <source>
        <dbReference type="PROSITE" id="PS51198"/>
    </source>
</evidence>
<keyword evidence="5 10" id="KW-0067">ATP-binding</keyword>
<proteinExistence type="inferred from homology"/>
<dbReference type="PANTHER" id="PTHR11070">
    <property type="entry name" value="UVRD / RECB / PCRA DNA HELICASE FAMILY MEMBER"/>
    <property type="match status" value="1"/>
</dbReference>
<dbReference type="GO" id="GO:0043138">
    <property type="term" value="F:3'-5' DNA helicase activity"/>
    <property type="evidence" value="ECO:0007669"/>
    <property type="project" value="UniProtKB-EC"/>
</dbReference>
<keyword evidence="3 10" id="KW-0378">Hydrolase</keyword>
<evidence type="ECO:0000256" key="7">
    <source>
        <dbReference type="ARBA" id="ARBA00034617"/>
    </source>
</evidence>
<evidence type="ECO:0000256" key="10">
    <source>
        <dbReference type="PROSITE-ProRule" id="PRU00560"/>
    </source>
</evidence>
<evidence type="ECO:0000256" key="5">
    <source>
        <dbReference type="ARBA" id="ARBA00022840"/>
    </source>
</evidence>
<keyword evidence="6" id="KW-0413">Isomerase</keyword>
<dbReference type="GO" id="GO:0003677">
    <property type="term" value="F:DNA binding"/>
    <property type="evidence" value="ECO:0007669"/>
    <property type="project" value="InterPro"/>
</dbReference>
<dbReference type="EC" id="5.6.2.4" evidence="8"/>
<feature type="domain" description="UvrD-like helicase C-terminal" evidence="12">
    <location>
        <begin position="376"/>
        <end position="646"/>
    </location>
</feature>
<dbReference type="Gene3D" id="1.10.486.10">
    <property type="entry name" value="PCRA, domain 4"/>
    <property type="match status" value="1"/>
</dbReference>
<dbReference type="InterPro" id="IPR014017">
    <property type="entry name" value="DNA_helicase_UvrD-like_C"/>
</dbReference>
<dbReference type="GO" id="GO:0016787">
    <property type="term" value="F:hydrolase activity"/>
    <property type="evidence" value="ECO:0007669"/>
    <property type="project" value="UniProtKB-UniRule"/>
</dbReference>
<dbReference type="SUPFAM" id="SSF52540">
    <property type="entry name" value="P-loop containing nucleoside triphosphate hydrolases"/>
    <property type="match status" value="1"/>
</dbReference>
<dbReference type="PROSITE" id="PS51198">
    <property type="entry name" value="UVRD_HELICASE_ATP_BIND"/>
    <property type="match status" value="1"/>
</dbReference>
<evidence type="ECO:0000256" key="8">
    <source>
        <dbReference type="ARBA" id="ARBA00034808"/>
    </source>
</evidence>
<sequence length="755" mass="84307">MRDPNDLLKGLTEEQKAAVLDDSESLAVVAAAGAGKTRVLTRRYLRHVLWEGISPERLLSITFTRKAAAEMKQRIVGELREWGRDDYAQAAETGPIQTIDSFCEGLLRENALEAGLDPTFGVLEGAPADHVLESSIREAIGAAVDDPIASGLIDEIAGESGYRTRHRRLEAAAGDLIGHWRRLGLSRGEMEELHQDPSHLLKTWHRAVHKDLPDDIAKGVDPESESFFADLKAIWKRGRPAWLAARDPAIELKAAEHACGLGALACEAWRLFENRMREIQQFDFPALETMALGLIERSAHVRERVGAQFAAVLVDEAQDLNPRQHRLLDSLPVTRKLLVGDPQQSIFGWRQADARLFLERAQRGHLRLSENWRSGAEILRFVDGLFGELWAEGYQAMLPPEAERRPRRPSAIETWRLRARDSTVVAARIRELVDEGLAPGDISVLVRKASSGVRLLDDLQREGVPACLTGGTDRYYARLEVRDLANALRALADPTDDFALLASLRGPFARLSMDSLAMLAQRRPMGDALETFEPPIEDDRGRLDAFRRWFLPLRAQADRLPAWEVLARILAESGVLEAFATRPSGRRAIANARKLLLLATELPEEGAYAFARRIREIQELGHREGDAPSQEQSDLVTIMTIHKAKGLEFEAVVVTDLGEAPGANKEVAVDPETGLFTASFAKTRSTFEQVLRHRANEREDREELRLAYVAMTRAKTRLCLVMPDSSKDRAPAKRISPILKRLRASGLEWQEKAQE</sequence>
<dbReference type="GO" id="GO:0005829">
    <property type="term" value="C:cytosol"/>
    <property type="evidence" value="ECO:0007669"/>
    <property type="project" value="TreeGrafter"/>
</dbReference>
<evidence type="ECO:0000256" key="3">
    <source>
        <dbReference type="ARBA" id="ARBA00022801"/>
    </source>
</evidence>
<gene>
    <name evidence="13" type="ORF">HYR64_01700</name>
</gene>
<dbReference type="InterPro" id="IPR000212">
    <property type="entry name" value="DNA_helicase_UvrD/REP"/>
</dbReference>